<keyword evidence="1" id="KW-0805">Transcription regulation</keyword>
<dbReference type="PROSITE" id="PS50956">
    <property type="entry name" value="HTH_ASNC_2"/>
    <property type="match status" value="1"/>
</dbReference>
<dbReference type="Gene3D" id="3.30.70.920">
    <property type="match status" value="1"/>
</dbReference>
<dbReference type="GO" id="GO:0043565">
    <property type="term" value="F:sequence-specific DNA binding"/>
    <property type="evidence" value="ECO:0007669"/>
    <property type="project" value="InterPro"/>
</dbReference>
<dbReference type="InterPro" id="IPR019888">
    <property type="entry name" value="Tscrpt_reg_AsnC-like"/>
</dbReference>
<gene>
    <name evidence="5" type="ORF">HH308_10490</name>
</gene>
<reference evidence="5 6" key="1">
    <citation type="submission" date="2020-04" db="EMBL/GenBank/DDBJ databases">
        <title>Gordonia sp. nov. TBRC 11910.</title>
        <authorList>
            <person name="Suriyachadkun C."/>
        </authorList>
    </citation>
    <scope>NUCLEOTIDE SEQUENCE [LARGE SCALE GENOMIC DNA]</scope>
    <source>
        <strain evidence="5 6">TBRC 11910</strain>
    </source>
</reference>
<keyword evidence="3" id="KW-0804">Transcription</keyword>
<dbReference type="AlphaFoldDB" id="A0A848KT51"/>
<dbReference type="SUPFAM" id="SSF46785">
    <property type="entry name" value="Winged helix' DNA-binding domain"/>
    <property type="match status" value="1"/>
</dbReference>
<proteinExistence type="predicted"/>
<dbReference type="Pfam" id="PF13412">
    <property type="entry name" value="HTH_24"/>
    <property type="match status" value="1"/>
</dbReference>
<name>A0A848KT51_9ACTN</name>
<dbReference type="Gene3D" id="1.10.10.10">
    <property type="entry name" value="Winged helix-like DNA-binding domain superfamily/Winged helix DNA-binding domain"/>
    <property type="match status" value="1"/>
</dbReference>
<dbReference type="EMBL" id="JABBNB010000009">
    <property type="protein sequence ID" value="NMO01640.1"/>
    <property type="molecule type" value="Genomic_DNA"/>
</dbReference>
<keyword evidence="6" id="KW-1185">Reference proteome</keyword>
<protein>
    <submittedName>
        <fullName evidence="5">Lrp/AsnC family transcriptional regulator</fullName>
    </submittedName>
</protein>
<dbReference type="InterPro" id="IPR000485">
    <property type="entry name" value="AsnC-type_HTH_dom"/>
</dbReference>
<feature type="domain" description="HTH asnC-type" evidence="4">
    <location>
        <begin position="12"/>
        <end position="73"/>
    </location>
</feature>
<dbReference type="PRINTS" id="PR00033">
    <property type="entry name" value="HTHASNC"/>
</dbReference>
<dbReference type="PANTHER" id="PTHR30154:SF54">
    <property type="entry name" value="POSSIBLE TRANSCRIPTIONAL REGULATORY PROTEIN (PROBABLY LRP_ASNC-FAMILY)"/>
    <property type="match status" value="1"/>
</dbReference>
<sequence length="159" mass="17384">MAVTPKDVRPMLDDTDRRILELLQSDARIPNNALASAVGIAPSTCHSRVRRLIDLGVIRGFKTDIDPAAVGYPLRALIAVRLQSEARGKIRSFVGEIRSVLGVSDVFFLAGDDDFLMHVASQDTEGLRQLVETINSRPEVAGTTTSLVFEHQWGASPIF</sequence>
<dbReference type="SUPFAM" id="SSF54909">
    <property type="entry name" value="Dimeric alpha+beta barrel"/>
    <property type="match status" value="1"/>
</dbReference>
<dbReference type="PANTHER" id="PTHR30154">
    <property type="entry name" value="LEUCINE-RESPONSIVE REGULATORY PROTEIN"/>
    <property type="match status" value="1"/>
</dbReference>
<evidence type="ECO:0000313" key="5">
    <source>
        <dbReference type="EMBL" id="NMO01640.1"/>
    </source>
</evidence>
<organism evidence="5 6">
    <name type="scientific">Gordonia asplenii</name>
    <dbReference type="NCBI Taxonomy" id="2725283"/>
    <lineage>
        <taxon>Bacteria</taxon>
        <taxon>Bacillati</taxon>
        <taxon>Actinomycetota</taxon>
        <taxon>Actinomycetes</taxon>
        <taxon>Mycobacteriales</taxon>
        <taxon>Gordoniaceae</taxon>
        <taxon>Gordonia</taxon>
    </lineage>
</organism>
<comment type="caution">
    <text evidence="5">The sequence shown here is derived from an EMBL/GenBank/DDBJ whole genome shotgun (WGS) entry which is preliminary data.</text>
</comment>
<dbReference type="InterPro" id="IPR011008">
    <property type="entry name" value="Dimeric_a/b-barrel"/>
</dbReference>
<accession>A0A848KT51</accession>
<dbReference type="SMART" id="SM00344">
    <property type="entry name" value="HTH_ASNC"/>
    <property type="match status" value="1"/>
</dbReference>
<dbReference type="GO" id="GO:0005829">
    <property type="term" value="C:cytosol"/>
    <property type="evidence" value="ECO:0007669"/>
    <property type="project" value="TreeGrafter"/>
</dbReference>
<dbReference type="GO" id="GO:0043200">
    <property type="term" value="P:response to amino acid"/>
    <property type="evidence" value="ECO:0007669"/>
    <property type="project" value="TreeGrafter"/>
</dbReference>
<evidence type="ECO:0000259" key="4">
    <source>
        <dbReference type="PROSITE" id="PS50956"/>
    </source>
</evidence>
<dbReference type="RefSeq" id="WP_170194153.1">
    <property type="nucleotide sequence ID" value="NZ_JABBNB010000009.1"/>
</dbReference>
<dbReference type="InterPro" id="IPR019887">
    <property type="entry name" value="Tscrpt_reg_AsnC/Lrp_C"/>
</dbReference>
<dbReference type="Proteomes" id="UP000550729">
    <property type="component" value="Unassembled WGS sequence"/>
</dbReference>
<keyword evidence="2" id="KW-0238">DNA-binding</keyword>
<dbReference type="InterPro" id="IPR036390">
    <property type="entry name" value="WH_DNA-bd_sf"/>
</dbReference>
<evidence type="ECO:0000256" key="2">
    <source>
        <dbReference type="ARBA" id="ARBA00023125"/>
    </source>
</evidence>
<evidence type="ECO:0000313" key="6">
    <source>
        <dbReference type="Proteomes" id="UP000550729"/>
    </source>
</evidence>
<dbReference type="InterPro" id="IPR036388">
    <property type="entry name" value="WH-like_DNA-bd_sf"/>
</dbReference>
<dbReference type="Pfam" id="PF01037">
    <property type="entry name" value="AsnC_trans_reg"/>
    <property type="match status" value="1"/>
</dbReference>
<dbReference type="InterPro" id="IPR011991">
    <property type="entry name" value="ArsR-like_HTH"/>
</dbReference>
<evidence type="ECO:0000256" key="1">
    <source>
        <dbReference type="ARBA" id="ARBA00023015"/>
    </source>
</evidence>
<dbReference type="CDD" id="cd00090">
    <property type="entry name" value="HTH_ARSR"/>
    <property type="match status" value="1"/>
</dbReference>
<evidence type="ECO:0000256" key="3">
    <source>
        <dbReference type="ARBA" id="ARBA00023163"/>
    </source>
</evidence>